<reference evidence="6 7" key="1">
    <citation type="journal article" date="2016" name="ISME J.">
        <title>Chasing the elusive Euryarchaeota class WSA2: genomes reveal a uniquely fastidious methyl-reducing methanogen.</title>
        <authorList>
            <person name="Nobu M.K."/>
            <person name="Narihiro T."/>
            <person name="Kuroda K."/>
            <person name="Mei R."/>
            <person name="Liu W.T."/>
        </authorList>
    </citation>
    <scope>NUCLEOTIDE SEQUENCE [LARGE SCALE GENOMIC DNA]</scope>
    <source>
        <strain evidence="3">B03fssc0709_Meth_Bin005</strain>
        <strain evidence="4">B15fssc0709_Meth_Bin003</strain>
        <strain evidence="5">BMIXfssc0709_Meth_Bin006</strain>
    </source>
</reference>
<evidence type="ECO:0000313" key="7">
    <source>
        <dbReference type="Proteomes" id="UP000092401"/>
    </source>
</evidence>
<dbReference type="Proteomes" id="UP000092403">
    <property type="component" value="Unassembled WGS sequence"/>
</dbReference>
<gene>
    <name evidence="3" type="ORF">APG10_00690</name>
    <name evidence="4" type="ORF">APG11_00908</name>
    <name evidence="5" type="ORF">APG12_00747</name>
</gene>
<dbReference type="AlphaFoldDB" id="A0A150IZV2"/>
<dbReference type="Pfam" id="PF24034">
    <property type="entry name" value="DUF7343"/>
    <property type="match status" value="1"/>
</dbReference>
<evidence type="ECO:0000313" key="3">
    <source>
        <dbReference type="EMBL" id="KYC45616.1"/>
    </source>
</evidence>
<dbReference type="EMBL" id="LNJC01000012">
    <property type="protein sequence ID" value="KYC50510.1"/>
    <property type="molecule type" value="Genomic_DNA"/>
</dbReference>
<dbReference type="EMBL" id="LNGE01000014">
    <property type="protein sequence ID" value="KYC45616.1"/>
    <property type="molecule type" value="Genomic_DNA"/>
</dbReference>
<evidence type="ECO:0000313" key="6">
    <source>
        <dbReference type="Proteomes" id="UP000091929"/>
    </source>
</evidence>
<dbReference type="Gene3D" id="1.10.10.10">
    <property type="entry name" value="Winged helix-like DNA-binding domain superfamily/Winged helix DNA-binding domain"/>
    <property type="match status" value="1"/>
</dbReference>
<dbReference type="InterPro" id="IPR055767">
    <property type="entry name" value="DUF7343"/>
</dbReference>
<evidence type="ECO:0000313" key="8">
    <source>
        <dbReference type="Proteomes" id="UP000092403"/>
    </source>
</evidence>
<name>A0A150IZV2_9EURY</name>
<dbReference type="InterPro" id="IPR036390">
    <property type="entry name" value="WH_DNA-bd_sf"/>
</dbReference>
<comment type="caution">
    <text evidence="5">The sequence shown here is derived from an EMBL/GenBank/DDBJ whole genome shotgun (WGS) entry which is preliminary data.</text>
</comment>
<dbReference type="InterPro" id="IPR036388">
    <property type="entry name" value="WH-like_DNA-bd_sf"/>
</dbReference>
<evidence type="ECO:0000313" key="5">
    <source>
        <dbReference type="EMBL" id="KYC50510.1"/>
    </source>
</evidence>
<accession>A0A150IKR2</accession>
<protein>
    <submittedName>
        <fullName evidence="5">MarR family protein</fullName>
    </submittedName>
</protein>
<keyword evidence="1" id="KW-0472">Membrane</keyword>
<feature type="domain" description="DUF7343" evidence="2">
    <location>
        <begin position="242"/>
        <end position="301"/>
    </location>
</feature>
<sequence length="307" mass="35405">MVKELKIELKLSFIVLLFFFALFCVSAITTSAEAEFEITYLRIDVEIMEDLSLRESVDIIIYPKEEMDFNLYLPKNYRNLEIIYNDEKLDPSITQIIKLASNELNSIKISYFIAGAVEGKKNDFIYMRELLYSNVKNLIFRIKLPPAYGINSEDISAIIPEPTYLQSDGKRIIVLWEMKSPKTPMMFKIKYNSLVTNNGVDMNILVSFAIILILFISLGIFLLYRFTNKKELEVKIPPSLLSEDEMTICDIIKNEGGIIKQKKLSSLTGFSKAKITKILTNLEKKELIEREPVGRTFVITLKKKIDH</sequence>
<dbReference type="Proteomes" id="UP000091929">
    <property type="component" value="Unassembled WGS sequence"/>
</dbReference>
<evidence type="ECO:0000313" key="4">
    <source>
        <dbReference type="EMBL" id="KYC47739.1"/>
    </source>
</evidence>
<proteinExistence type="predicted"/>
<organism evidence="5 8">
    <name type="scientific">Candidatus Methanofastidiosum methylothiophilum</name>
    <dbReference type="NCBI Taxonomy" id="1705564"/>
    <lineage>
        <taxon>Archaea</taxon>
        <taxon>Methanobacteriati</taxon>
        <taxon>Methanobacteriota</taxon>
        <taxon>Stenosarchaea group</taxon>
        <taxon>Candidatus Methanofastidiosia</taxon>
        <taxon>Candidatus Methanofastidiosales</taxon>
        <taxon>Candidatus Methanofastidiosaceae</taxon>
        <taxon>Candidatus Methanofastidiosum</taxon>
    </lineage>
</organism>
<keyword evidence="1" id="KW-0812">Transmembrane</keyword>
<accession>A0A150IZV2</accession>
<dbReference type="SUPFAM" id="SSF46785">
    <property type="entry name" value="Winged helix' DNA-binding domain"/>
    <property type="match status" value="1"/>
</dbReference>
<dbReference type="Proteomes" id="UP000092401">
    <property type="component" value="Unassembled WGS sequence"/>
</dbReference>
<accession>A0A150IRT4</accession>
<evidence type="ECO:0000256" key="1">
    <source>
        <dbReference type="SAM" id="Phobius"/>
    </source>
</evidence>
<feature type="transmembrane region" description="Helical" evidence="1">
    <location>
        <begin position="204"/>
        <end position="224"/>
    </location>
</feature>
<keyword evidence="1" id="KW-1133">Transmembrane helix</keyword>
<dbReference type="EMBL" id="LNGF01000017">
    <property type="protein sequence ID" value="KYC47739.1"/>
    <property type="molecule type" value="Genomic_DNA"/>
</dbReference>
<evidence type="ECO:0000259" key="2">
    <source>
        <dbReference type="Pfam" id="PF24034"/>
    </source>
</evidence>